<dbReference type="AlphaFoldDB" id="A0A848MFU8"/>
<dbReference type="GO" id="GO:0005886">
    <property type="term" value="C:plasma membrane"/>
    <property type="evidence" value="ECO:0007669"/>
    <property type="project" value="UniProtKB-SubCell"/>
</dbReference>
<dbReference type="SUPFAM" id="SSF52540">
    <property type="entry name" value="P-loop containing nucleoside triphosphate hydrolases"/>
    <property type="match status" value="1"/>
</dbReference>
<reference evidence="10 11" key="1">
    <citation type="submission" date="2020-01" db="EMBL/GenBank/DDBJ databases">
        <authorList>
            <person name="Lee S.D."/>
        </authorList>
    </citation>
    <scope>NUCLEOTIDE SEQUENCE [LARGE SCALE GENOMIC DNA]</scope>
    <source>
        <strain evidence="10 11">SAP-1</strain>
    </source>
</reference>
<dbReference type="InterPro" id="IPR027417">
    <property type="entry name" value="P-loop_NTPase"/>
</dbReference>
<dbReference type="GO" id="GO:0016887">
    <property type="term" value="F:ATP hydrolysis activity"/>
    <property type="evidence" value="ECO:0007669"/>
    <property type="project" value="UniProtKB-UniRule"/>
</dbReference>
<evidence type="ECO:0000256" key="4">
    <source>
        <dbReference type="ARBA" id="ARBA00022840"/>
    </source>
</evidence>
<dbReference type="PROSITE" id="PS50893">
    <property type="entry name" value="ABC_TRANSPORTER_2"/>
    <property type="match status" value="1"/>
</dbReference>
<dbReference type="Gene3D" id="3.40.50.300">
    <property type="entry name" value="P-loop containing nucleotide triphosphate hydrolases"/>
    <property type="match status" value="1"/>
</dbReference>
<comment type="subunit">
    <text evidence="7">The complex is probably composed of two ATP-binding proteins, two transmembrane proteins and a solute-binding protein.</text>
</comment>
<proteinExistence type="inferred from homology"/>
<dbReference type="PROSITE" id="PS51371">
    <property type="entry name" value="CBS"/>
    <property type="match status" value="1"/>
</dbReference>
<evidence type="ECO:0000313" key="11">
    <source>
        <dbReference type="Proteomes" id="UP000585363"/>
    </source>
</evidence>
<dbReference type="Proteomes" id="UP000585363">
    <property type="component" value="Unassembled WGS sequence"/>
</dbReference>
<dbReference type="CDD" id="cd03294">
    <property type="entry name" value="ABC_Pro_Gly_Betaine"/>
    <property type="match status" value="1"/>
</dbReference>
<dbReference type="NCBIfam" id="NF007480">
    <property type="entry name" value="PRK10070.1"/>
    <property type="match status" value="1"/>
</dbReference>
<dbReference type="EC" id="7.6.2.9" evidence="7"/>
<dbReference type="InterPro" id="IPR005892">
    <property type="entry name" value="Gly-betaine_transp_ATP-bd"/>
</dbReference>
<evidence type="ECO:0000256" key="7">
    <source>
        <dbReference type="RuleBase" id="RU369116"/>
    </source>
</evidence>
<accession>A0A848MFU8</accession>
<dbReference type="PANTHER" id="PTHR43869:SF1">
    <property type="entry name" value="GLYCINE BETAINE_PROLINE BETAINE TRANSPORT SYSTEM ATP-BINDING PROTEIN PROV"/>
    <property type="match status" value="1"/>
</dbReference>
<keyword evidence="3 7" id="KW-0547">Nucleotide-binding</keyword>
<feature type="domain" description="ABC transporter" evidence="8">
    <location>
        <begin position="5"/>
        <end position="265"/>
    </location>
</feature>
<evidence type="ECO:0000256" key="5">
    <source>
        <dbReference type="ARBA" id="ARBA00022970"/>
    </source>
</evidence>
<keyword evidence="6" id="KW-0129">CBS domain</keyword>
<dbReference type="RefSeq" id="WP_169401680.1">
    <property type="nucleotide sequence ID" value="NZ_JAADJU010000002.1"/>
</dbReference>
<evidence type="ECO:0000259" key="8">
    <source>
        <dbReference type="PROSITE" id="PS50893"/>
    </source>
</evidence>
<dbReference type="GO" id="GO:0031460">
    <property type="term" value="P:glycine betaine transport"/>
    <property type="evidence" value="ECO:0007669"/>
    <property type="project" value="InterPro"/>
</dbReference>
<keyword evidence="4 7" id="KW-0067">ATP-binding</keyword>
<dbReference type="InterPro" id="IPR051921">
    <property type="entry name" value="ABC_osmolyte_uptake_ATP-bind"/>
</dbReference>
<sequence length="399" mass="44020">MAIKIEVKNLYKVFGEHPERAFKLIDSGKGKEEIFEKTGLSLGVKNASLAIEEGEIFVIMGLSGSGKSTMVRLLNRLIEPTRGEVLIDGEDIAKISESKLRQVRRSKISMVFQSFALMPHLNVLNNTAFGMELAGVPTQERNEKALDALRQVGLENYAHSYPDELSGGMRQRVGLARAMANNPDILLMDEAFSALDPLIRTEMQDELVKLQSLHQRTIVFISHDLDEAMRIGDRIAIMQGGEVVQVGTPEEILNNPANDYVRTFFRGVDVSQVFSAKDIARRRPVTLIRKTPGFGPRAALKLLEDDDREYGYVLERGQKYIGVVSLDSLKSALKENRSLDSALLELPAPVPADMPLSELISQVAAAPCAVAVVSEENNYIGVISKAMLLRALDKEGATE</sequence>
<reference evidence="10 11" key="2">
    <citation type="submission" date="2020-06" db="EMBL/GenBank/DDBJ databases">
        <title>Polyphasic characterization of a Rahnella strain isolated from tree sap.</title>
        <authorList>
            <person name="Kim I.S."/>
        </authorList>
    </citation>
    <scope>NUCLEOTIDE SEQUENCE [LARGE SCALE GENOMIC DNA]</scope>
    <source>
        <strain evidence="10 11">SAP-1</strain>
    </source>
</reference>
<keyword evidence="5" id="KW-0029">Amino-acid transport</keyword>
<dbReference type="NCBIfam" id="TIGR01186">
    <property type="entry name" value="proV"/>
    <property type="match status" value="1"/>
</dbReference>
<feature type="domain" description="CBS" evidence="9">
    <location>
        <begin position="343"/>
        <end position="398"/>
    </location>
</feature>
<evidence type="ECO:0000256" key="1">
    <source>
        <dbReference type="ARBA" id="ARBA00005417"/>
    </source>
</evidence>
<protein>
    <recommendedName>
        <fullName evidence="7">Quaternary amine transport ATP-binding protein</fullName>
        <ecNumber evidence="7">7.6.2.9</ecNumber>
    </recommendedName>
</protein>
<keyword evidence="7" id="KW-0997">Cell inner membrane</keyword>
<dbReference type="GO" id="GO:0015418">
    <property type="term" value="F:ABC-type quaternary ammonium compound transporting activity"/>
    <property type="evidence" value="ECO:0007669"/>
    <property type="project" value="UniProtKB-EC"/>
</dbReference>
<evidence type="ECO:0000256" key="6">
    <source>
        <dbReference type="PROSITE-ProRule" id="PRU00703"/>
    </source>
</evidence>
<comment type="catalytic activity">
    <reaction evidence="7">
        <text>a quaternary ammonium(out) + ATP + H2O = a quaternary ammonium(in) + ADP + phosphate + H(+)</text>
        <dbReference type="Rhea" id="RHEA:11036"/>
        <dbReference type="ChEBI" id="CHEBI:15377"/>
        <dbReference type="ChEBI" id="CHEBI:15378"/>
        <dbReference type="ChEBI" id="CHEBI:30616"/>
        <dbReference type="ChEBI" id="CHEBI:35267"/>
        <dbReference type="ChEBI" id="CHEBI:43474"/>
        <dbReference type="ChEBI" id="CHEBI:456216"/>
    </reaction>
</comment>
<comment type="caution">
    <text evidence="10">The sequence shown here is derived from an EMBL/GenBank/DDBJ whole genome shotgun (WGS) entry which is preliminary data.</text>
</comment>
<evidence type="ECO:0000256" key="3">
    <source>
        <dbReference type="ARBA" id="ARBA00022741"/>
    </source>
</evidence>
<dbReference type="InterPro" id="IPR046342">
    <property type="entry name" value="CBS_dom_sf"/>
</dbReference>
<dbReference type="Pfam" id="PF00571">
    <property type="entry name" value="CBS"/>
    <property type="match status" value="1"/>
</dbReference>
<dbReference type="InterPro" id="IPR017871">
    <property type="entry name" value="ABC_transporter-like_CS"/>
</dbReference>
<dbReference type="CDD" id="cd09831">
    <property type="entry name" value="CBS_pair_ABC_Gly_Pro_assoc"/>
    <property type="match status" value="1"/>
</dbReference>
<dbReference type="InterPro" id="IPR003593">
    <property type="entry name" value="AAA+_ATPase"/>
</dbReference>
<keyword evidence="11" id="KW-1185">Reference proteome</keyword>
<evidence type="ECO:0000259" key="9">
    <source>
        <dbReference type="PROSITE" id="PS51371"/>
    </source>
</evidence>
<evidence type="ECO:0000256" key="2">
    <source>
        <dbReference type="ARBA" id="ARBA00022448"/>
    </source>
</evidence>
<comment type="similarity">
    <text evidence="1 7">Belongs to the ABC transporter superfamily.</text>
</comment>
<name>A0A848MFU8_9GAMM</name>
<dbReference type="InterPro" id="IPR000644">
    <property type="entry name" value="CBS_dom"/>
</dbReference>
<dbReference type="Pfam" id="PF00005">
    <property type="entry name" value="ABC_tran"/>
    <property type="match status" value="1"/>
</dbReference>
<evidence type="ECO:0000313" key="10">
    <source>
        <dbReference type="EMBL" id="NMP25970.1"/>
    </source>
</evidence>
<dbReference type="SUPFAM" id="SSF54631">
    <property type="entry name" value="CBS-domain pair"/>
    <property type="match status" value="1"/>
</dbReference>
<dbReference type="GO" id="GO:0005524">
    <property type="term" value="F:ATP binding"/>
    <property type="evidence" value="ECO:0007669"/>
    <property type="project" value="UniProtKB-UniRule"/>
</dbReference>
<keyword evidence="2 7" id="KW-0813">Transport</keyword>
<dbReference type="EMBL" id="JAADJU010000002">
    <property type="protein sequence ID" value="NMP25970.1"/>
    <property type="molecule type" value="Genomic_DNA"/>
</dbReference>
<dbReference type="GO" id="GO:0006970">
    <property type="term" value="P:response to osmotic stress"/>
    <property type="evidence" value="ECO:0007669"/>
    <property type="project" value="UniProtKB-ARBA"/>
</dbReference>
<dbReference type="PANTHER" id="PTHR43869">
    <property type="entry name" value="GLYCINE BETAINE/PROLINE BETAINE TRANSPORT SYSTEM ATP-BINDING PROTEIN PROV"/>
    <property type="match status" value="1"/>
</dbReference>
<keyword evidence="7" id="KW-1003">Cell membrane</keyword>
<dbReference type="SMART" id="SM00382">
    <property type="entry name" value="AAA"/>
    <property type="match status" value="1"/>
</dbReference>
<dbReference type="FunFam" id="3.40.50.300:FF:000201">
    <property type="entry name" value="Glycine betaine/L-proline ABC transporter ATP-binding protein"/>
    <property type="match status" value="1"/>
</dbReference>
<dbReference type="InterPro" id="IPR003439">
    <property type="entry name" value="ABC_transporter-like_ATP-bd"/>
</dbReference>
<organism evidence="10 11">
    <name type="scientific">Rouxiella aceris</name>
    <dbReference type="NCBI Taxonomy" id="2703884"/>
    <lineage>
        <taxon>Bacteria</taxon>
        <taxon>Pseudomonadati</taxon>
        <taxon>Pseudomonadota</taxon>
        <taxon>Gammaproteobacteria</taxon>
        <taxon>Enterobacterales</taxon>
        <taxon>Yersiniaceae</taxon>
        <taxon>Rouxiella</taxon>
    </lineage>
</organism>
<keyword evidence="7" id="KW-0472">Membrane</keyword>
<dbReference type="GO" id="GO:0006865">
    <property type="term" value="P:amino acid transport"/>
    <property type="evidence" value="ECO:0007669"/>
    <property type="project" value="UniProtKB-UniRule"/>
</dbReference>
<dbReference type="Gene3D" id="3.10.580.10">
    <property type="entry name" value="CBS-domain"/>
    <property type="match status" value="1"/>
</dbReference>
<dbReference type="PROSITE" id="PS00211">
    <property type="entry name" value="ABC_TRANSPORTER_1"/>
    <property type="match status" value="1"/>
</dbReference>
<comment type="subcellular location">
    <subcellularLocation>
        <location evidence="7">Cell inner membrane</location>
        <topology evidence="7">Peripheral membrane protein</topology>
    </subcellularLocation>
</comment>
<gene>
    <name evidence="10" type="primary">proV</name>
    <name evidence="10" type="ORF">GW590_03665</name>
</gene>